<dbReference type="Gene3D" id="3.30.70.100">
    <property type="match status" value="1"/>
</dbReference>
<dbReference type="PANTHER" id="PTHR34389">
    <property type="entry name" value="L-RHAMNOSE MUTAROTASE"/>
    <property type="match status" value="1"/>
</dbReference>
<name>A0A0F5Q5A7_9HYPH</name>
<dbReference type="InterPro" id="IPR011008">
    <property type="entry name" value="Dimeric_a/b-barrel"/>
</dbReference>
<evidence type="ECO:0008006" key="3">
    <source>
        <dbReference type="Google" id="ProtNLM"/>
    </source>
</evidence>
<proteinExistence type="predicted"/>
<keyword evidence="2" id="KW-1185">Reference proteome</keyword>
<dbReference type="RefSeq" id="WP_046138986.1">
    <property type="nucleotide sequence ID" value="NZ_LANJ01000046.1"/>
</dbReference>
<comment type="caution">
    <text evidence="1">The sequence shown here is derived from an EMBL/GenBank/DDBJ whole genome shotgun (WGS) entry which is preliminary data.</text>
</comment>
<dbReference type="Pfam" id="PF05336">
    <property type="entry name" value="rhaM"/>
    <property type="match status" value="1"/>
</dbReference>
<dbReference type="STRING" id="1293439.WH87_16775"/>
<evidence type="ECO:0000313" key="2">
    <source>
        <dbReference type="Proteomes" id="UP000033411"/>
    </source>
</evidence>
<evidence type="ECO:0000313" key="1">
    <source>
        <dbReference type="EMBL" id="KKC35254.1"/>
    </source>
</evidence>
<dbReference type="GO" id="GO:0019301">
    <property type="term" value="P:rhamnose catabolic process"/>
    <property type="evidence" value="ECO:0007669"/>
    <property type="project" value="TreeGrafter"/>
</dbReference>
<reference evidence="1 2" key="1">
    <citation type="submission" date="2015-03" db="EMBL/GenBank/DDBJ databases">
        <authorList>
            <person name="Lepp D."/>
            <person name="Hassan Y.I."/>
            <person name="Li X.-Z."/>
            <person name="Zhou T."/>
        </authorList>
    </citation>
    <scope>NUCLEOTIDE SEQUENCE [LARGE SCALE GENOMIC DNA]</scope>
    <source>
        <strain evidence="1 2">E84</strain>
    </source>
</reference>
<sequence length="101" mass="11869">MRSAWVMTLKPGQEASYKQKHDEIWPEMIDMLKAQGISNYSIYRHGLTLFAHLERDESATPDEAAFEELAQRWKEWMAPHMETHADLTPVVDHVEEVFRLD</sequence>
<dbReference type="EMBL" id="LANJ01000046">
    <property type="protein sequence ID" value="KKC35254.1"/>
    <property type="molecule type" value="Genomic_DNA"/>
</dbReference>
<organism evidence="1 2">
    <name type="scientific">Devosia epidermidihirudinis</name>
    <dbReference type="NCBI Taxonomy" id="1293439"/>
    <lineage>
        <taxon>Bacteria</taxon>
        <taxon>Pseudomonadati</taxon>
        <taxon>Pseudomonadota</taxon>
        <taxon>Alphaproteobacteria</taxon>
        <taxon>Hyphomicrobiales</taxon>
        <taxon>Devosiaceae</taxon>
        <taxon>Devosia</taxon>
    </lineage>
</organism>
<dbReference type="GO" id="GO:0016857">
    <property type="term" value="F:racemase and epimerase activity, acting on carbohydrates and derivatives"/>
    <property type="evidence" value="ECO:0007669"/>
    <property type="project" value="InterPro"/>
</dbReference>
<dbReference type="AlphaFoldDB" id="A0A0F5Q5A7"/>
<gene>
    <name evidence="1" type="ORF">WH87_16775</name>
</gene>
<accession>A0A0F5Q5A7</accession>
<dbReference type="InterPro" id="IPR008000">
    <property type="entry name" value="Rham/fucose_mutarotase"/>
</dbReference>
<dbReference type="SUPFAM" id="SSF54909">
    <property type="entry name" value="Dimeric alpha+beta barrel"/>
    <property type="match status" value="1"/>
</dbReference>
<dbReference type="Proteomes" id="UP000033411">
    <property type="component" value="Unassembled WGS sequence"/>
</dbReference>
<dbReference type="PATRIC" id="fig|1293439.3.peg.3423"/>
<dbReference type="PANTHER" id="PTHR34389:SF2">
    <property type="entry name" value="L-RHAMNOSE MUTAROTASE"/>
    <property type="match status" value="1"/>
</dbReference>
<protein>
    <recommendedName>
        <fullName evidence="3">L-rhamnose mutarotase</fullName>
    </recommendedName>
</protein>